<dbReference type="GeneID" id="100821615"/>
<dbReference type="HOGENOM" id="CLU_098106_0_0_1"/>
<reference evidence="3" key="3">
    <citation type="submission" date="2018-08" db="UniProtKB">
        <authorList>
            <consortium name="EnsemblPlants"/>
        </authorList>
    </citation>
    <scope>IDENTIFICATION</scope>
    <source>
        <strain evidence="3">cv. Bd21</strain>
    </source>
</reference>
<gene>
    <name evidence="3" type="primary">LOC100821615</name>
    <name evidence="2" type="ORF">BRADI_3g03660v3</name>
</gene>
<evidence type="ECO:0000313" key="3">
    <source>
        <dbReference type="EnsemblPlants" id="KQJ93289"/>
    </source>
</evidence>
<dbReference type="OMA" id="YLCQPAF"/>
<evidence type="ECO:0000256" key="1">
    <source>
        <dbReference type="ARBA" id="ARBA00006974"/>
    </source>
</evidence>
<dbReference type="STRING" id="15368.I1HX50"/>
<accession>I1HX50</accession>
<dbReference type="Proteomes" id="UP000008810">
    <property type="component" value="Chromosome 3"/>
</dbReference>
<dbReference type="PANTHER" id="PTHR31374:SF139">
    <property type="entry name" value="OS02G0143300 PROTEIN"/>
    <property type="match status" value="1"/>
</dbReference>
<dbReference type="KEGG" id="bdi:100821615"/>
<dbReference type="GO" id="GO:0009733">
    <property type="term" value="P:response to auxin"/>
    <property type="evidence" value="ECO:0007669"/>
    <property type="project" value="InterPro"/>
</dbReference>
<dbReference type="eggNOG" id="ENOG502SB49">
    <property type="taxonomic scope" value="Eukaryota"/>
</dbReference>
<dbReference type="OrthoDB" id="1897212at2759"/>
<dbReference type="PANTHER" id="PTHR31374">
    <property type="entry name" value="AUXIN-INDUCED PROTEIN-LIKE-RELATED"/>
    <property type="match status" value="1"/>
</dbReference>
<name>I1HX50_BRADI</name>
<keyword evidence="4" id="KW-1185">Reference proteome</keyword>
<comment type="similarity">
    <text evidence="1">Belongs to the ARG7 family.</text>
</comment>
<evidence type="ECO:0000313" key="4">
    <source>
        <dbReference type="Proteomes" id="UP000008810"/>
    </source>
</evidence>
<dbReference type="Gramene" id="KQJ93289">
    <property type="protein sequence ID" value="KQJ93289"/>
    <property type="gene ID" value="BRADI_3g03660v3"/>
</dbReference>
<evidence type="ECO:0000313" key="2">
    <source>
        <dbReference type="EMBL" id="KQJ93289.1"/>
    </source>
</evidence>
<dbReference type="InterPro" id="IPR003676">
    <property type="entry name" value="SAUR_fam"/>
</dbReference>
<dbReference type="Pfam" id="PF02519">
    <property type="entry name" value="Auxin_inducible"/>
    <property type="match status" value="1"/>
</dbReference>
<reference evidence="2" key="2">
    <citation type="submission" date="2017-06" db="EMBL/GenBank/DDBJ databases">
        <title>WGS assembly of Brachypodium distachyon.</title>
        <authorList>
            <consortium name="The International Brachypodium Initiative"/>
            <person name="Lucas S."/>
            <person name="Harmon-Smith M."/>
            <person name="Lail K."/>
            <person name="Tice H."/>
            <person name="Grimwood J."/>
            <person name="Bruce D."/>
            <person name="Barry K."/>
            <person name="Shu S."/>
            <person name="Lindquist E."/>
            <person name="Wang M."/>
            <person name="Pitluck S."/>
            <person name="Vogel J.P."/>
            <person name="Garvin D.F."/>
            <person name="Mockler T.C."/>
            <person name="Schmutz J."/>
            <person name="Rokhsar D."/>
            <person name="Bevan M.W."/>
        </authorList>
    </citation>
    <scope>NUCLEOTIDE SEQUENCE</scope>
    <source>
        <strain evidence="2">Bd21</strain>
    </source>
</reference>
<dbReference type="EMBL" id="CM000882">
    <property type="protein sequence ID" value="KQJ93289.1"/>
    <property type="molecule type" value="Genomic_DNA"/>
</dbReference>
<dbReference type="EnsemblPlants" id="KQJ93289">
    <property type="protein sequence ID" value="KQJ93289"/>
    <property type="gene ID" value="BRADI_3g03660v3"/>
</dbReference>
<organism evidence="2">
    <name type="scientific">Brachypodium distachyon</name>
    <name type="common">Purple false brome</name>
    <name type="synonym">Trachynia distachya</name>
    <dbReference type="NCBI Taxonomy" id="15368"/>
    <lineage>
        <taxon>Eukaryota</taxon>
        <taxon>Viridiplantae</taxon>
        <taxon>Streptophyta</taxon>
        <taxon>Embryophyta</taxon>
        <taxon>Tracheophyta</taxon>
        <taxon>Spermatophyta</taxon>
        <taxon>Magnoliopsida</taxon>
        <taxon>Liliopsida</taxon>
        <taxon>Poales</taxon>
        <taxon>Poaceae</taxon>
        <taxon>BOP clade</taxon>
        <taxon>Pooideae</taxon>
        <taxon>Stipodae</taxon>
        <taxon>Brachypodieae</taxon>
        <taxon>Brachypodium</taxon>
    </lineage>
</organism>
<sequence length="147" mass="15582">MMMMGYLSLRAPRQLAGGRSSSNKAAERAALLGEEDAGAGAAVPRGYFAVYVGAEARRFVVPVSYLCQPAFRALMELAAEEFGFGQAGGLRFPCREEDFLAIVADLDAARADRAESRHRRRSSGAGAGAGKLGAMLFAHARAQVVQT</sequence>
<reference evidence="2 3" key="1">
    <citation type="journal article" date="2010" name="Nature">
        <title>Genome sequencing and analysis of the model grass Brachypodium distachyon.</title>
        <authorList>
            <consortium name="International Brachypodium Initiative"/>
        </authorList>
    </citation>
    <scope>NUCLEOTIDE SEQUENCE [LARGE SCALE GENOMIC DNA]</scope>
    <source>
        <strain evidence="2">Bd21</strain>
        <strain evidence="3">cv. Bd21</strain>
    </source>
</reference>
<protein>
    <submittedName>
        <fullName evidence="2 3">Uncharacterized protein</fullName>
    </submittedName>
</protein>
<dbReference type="RefSeq" id="XP_010233800.1">
    <property type="nucleotide sequence ID" value="XM_010235498.3"/>
</dbReference>
<proteinExistence type="inferred from homology"/>
<dbReference type="AlphaFoldDB" id="I1HX50"/>